<dbReference type="GeneTree" id="ENSGT00860000135964"/>
<organism evidence="2">
    <name type="scientific">Ursus maritimus</name>
    <name type="common">Polar bear</name>
    <name type="synonym">Thalarctos maritimus</name>
    <dbReference type="NCBI Taxonomy" id="29073"/>
    <lineage>
        <taxon>Eukaryota</taxon>
        <taxon>Metazoa</taxon>
        <taxon>Chordata</taxon>
        <taxon>Craniata</taxon>
        <taxon>Vertebrata</taxon>
        <taxon>Euteleostomi</taxon>
        <taxon>Mammalia</taxon>
        <taxon>Eutheria</taxon>
        <taxon>Laurasiatheria</taxon>
        <taxon>Carnivora</taxon>
        <taxon>Caniformia</taxon>
        <taxon>Ursidae</taxon>
        <taxon>Ursus</taxon>
    </lineage>
</organism>
<feature type="compositionally biased region" description="Basic and acidic residues" evidence="1">
    <location>
        <begin position="288"/>
        <end position="306"/>
    </location>
</feature>
<feature type="compositionally biased region" description="Basic and acidic residues" evidence="1">
    <location>
        <begin position="331"/>
        <end position="352"/>
    </location>
</feature>
<feature type="compositionally biased region" description="Pro residues" evidence="1">
    <location>
        <begin position="398"/>
        <end position="407"/>
    </location>
</feature>
<evidence type="ECO:0000313" key="2">
    <source>
        <dbReference type="Ensembl" id="ENSUMAP00000023363"/>
    </source>
</evidence>
<evidence type="ECO:0000256" key="1">
    <source>
        <dbReference type="SAM" id="MobiDB-lite"/>
    </source>
</evidence>
<reference evidence="2" key="1">
    <citation type="submission" date="2019-03" db="UniProtKB">
        <authorList>
            <consortium name="Ensembl"/>
        </authorList>
    </citation>
    <scope>IDENTIFICATION</scope>
</reference>
<feature type="region of interest" description="Disordered" evidence="1">
    <location>
        <begin position="231"/>
        <end position="415"/>
    </location>
</feature>
<sequence>MAPVVRELGVEESHALPWLLVLSFSTGKFCLLSNFSPCCCPAALIFSLSFLGNVGVDLLSAPPGDCTRGGEAGGGGLGNFPSSQSGWVRRTSALGRAASHTHVLTRFVWFSLAHRGLGAGRHLISGLLVACGALIPWPGPGSRQVDKTICWAKDGHRAGCPPGWPCPWHFGPLHPAPASLWKRLGSPVSKPPSQLRAFGLQGSDSPSPLFSPQAAPSPRAFCVPRIILTECTPNPPSPPEARPEEASPRTTPTPRPWSLAGGGRGCEGAWAPPEVMAKASQPRSSLAPEKEGTALKRLGMESRTPAEGRPGAPCPWGPAPDGTQESPTVETHPEKTPKDTGQDAQPRSREPRGQSAAGPGCTVRGAAAQRRDSLEETLRELEATLSQMGTALTAGPSGSPPPLPPSPQVAASSPSSFSCLCAPVSWSSELEGAGGLQAHLASPLLPMAFSQLLPASWEPAPGEVCRQSPGRLGSWPTQGSAQAALAGTGPLPSALYL</sequence>
<dbReference type="AlphaFoldDB" id="A0A452UQP2"/>
<feature type="compositionally biased region" description="Basic and acidic residues" evidence="1">
    <location>
        <begin position="369"/>
        <end position="382"/>
    </location>
</feature>
<proteinExistence type="predicted"/>
<protein>
    <submittedName>
        <fullName evidence="2">Uncharacterized protein</fullName>
    </submittedName>
</protein>
<feature type="region of interest" description="Disordered" evidence="1">
    <location>
        <begin position="192"/>
        <end position="216"/>
    </location>
</feature>
<dbReference type="Ensembl" id="ENSUMAT00000027666.1">
    <property type="protein sequence ID" value="ENSUMAP00000023363.1"/>
    <property type="gene ID" value="ENSUMAG00000017011.1"/>
</dbReference>
<name>A0A452UQP2_URSMA</name>
<accession>A0A452UQP2</accession>
<dbReference type="OMA" id="KTICWAK"/>